<dbReference type="InterPro" id="IPR029063">
    <property type="entry name" value="SAM-dependent_MTases_sf"/>
</dbReference>
<accession>A0A2R5FB33</accession>
<dbReference type="GO" id="GO:0006935">
    <property type="term" value="P:chemotaxis"/>
    <property type="evidence" value="ECO:0007669"/>
    <property type="project" value="UniProtKB-UniRule"/>
</dbReference>
<sequence>MNDTHVLAASDAQAESTTDKKKTPTPLIVAIGASAGGLEAIEQFLEHVPALSGMAYVVIQHMDPSHQKSMMVELLSRVTPMSVLIAETDMQVQADCVYVIPPSKDMSILHGRIQLLEQVPIRGVRMPVDYFFRALADDQHENAIGVVLSGMGTDGTLGLRAIKERGGLALVQEPDTARFDSMPRTAITTVVVDIVAPPDELPKQLINYLQTTTRIPKGDKMLEVKSQSALEKIVVLLREQTGHDMSMYKKSSMYRRIERRMGLHQIENIANYVRYLRENTQELELLFKELLIGVTSFFRDRHVWDVLRQEVFPDLLSRHPPGKHFRAWVPACSTGEEAFSLAIAFREAVEEFAPDGNYSLQIFATDLDEDAIERARMGFYPANIAADVPPERLKRFFTPEGKGYRVNKQIREKVIFAPQNLIMDPPFTKLDLISCRNLMIYLGHELQQKLFPLFHYVLNPNGLLLVGTAETVNAPGLFSPANNKARLYQKIISPLDKQVVPRYFPVVHVAADARKTAAAEGNLQVLADQFLLQNFAPPAVLINNDGDILYVSGRTGRFLEPAAGKANWNIYAMAKEELRHELTMTVKRALRQTDIIKSMAIKLLVEGAQASVSILAQQIEKPTALQGTIIVVFAQGENMGESIQPDWQNPNQRSLLEELRHAQEELLSTREEMQTSQEEFKATYEELHTINEELQTANEELSTSREEMQSVNEELHTVNLELQAKMDALSSANNDLVNLISGTDIIAVFLDNSLQVRRFTPASTQLFKLIPSDIGRPLTDVVTALQYPDLAQDAMTVLRSLVNIDKLIEADGNRHYRARILPYRTLENIVDGVLITFIDVSPETQKKFH</sequence>
<keyword evidence="6" id="KW-0145">Chemotaxis</keyword>
<feature type="region of interest" description="Disordered" evidence="8">
    <location>
        <begin position="1"/>
        <end position="21"/>
    </location>
</feature>
<dbReference type="InterPro" id="IPR000673">
    <property type="entry name" value="Sig_transdc_resp-reg_Me-estase"/>
</dbReference>
<keyword evidence="7" id="KW-0175">Coiled coil</keyword>
<evidence type="ECO:0000256" key="2">
    <source>
        <dbReference type="ARBA" id="ARBA00012534"/>
    </source>
</evidence>
<evidence type="ECO:0000259" key="10">
    <source>
        <dbReference type="PROSITE" id="PS50123"/>
    </source>
</evidence>
<dbReference type="EC" id="2.1.1.80" evidence="2"/>
<dbReference type="Pfam" id="PF13596">
    <property type="entry name" value="PAS_10"/>
    <property type="match status" value="1"/>
</dbReference>
<evidence type="ECO:0000256" key="8">
    <source>
        <dbReference type="SAM" id="MobiDB-lite"/>
    </source>
</evidence>
<reference evidence="11 12" key="1">
    <citation type="journal article" date="2018" name="Environ. Microbiol.">
        <title>Isolation and genomic characterization of Novimethylophilus kurashikiensis gen. nov. sp. nov., a new lanthanide-dependent methylotrophic species of Methylophilaceae.</title>
        <authorList>
            <person name="Lv H."/>
            <person name="Sahin N."/>
            <person name="Tani A."/>
        </authorList>
    </citation>
    <scope>NUCLEOTIDE SEQUENCE [LARGE SCALE GENOMIC DNA]</scope>
    <source>
        <strain evidence="11 12">La2-4</strain>
    </source>
</reference>
<dbReference type="GO" id="GO:0032259">
    <property type="term" value="P:methylation"/>
    <property type="evidence" value="ECO:0007669"/>
    <property type="project" value="UniProtKB-KW"/>
</dbReference>
<dbReference type="Pfam" id="PF01739">
    <property type="entry name" value="CheR"/>
    <property type="match status" value="1"/>
</dbReference>
<dbReference type="Gene3D" id="1.10.155.10">
    <property type="entry name" value="Chemotaxis receptor methyltransferase CheR, N-terminal domain"/>
    <property type="match status" value="1"/>
</dbReference>
<evidence type="ECO:0000256" key="6">
    <source>
        <dbReference type="PROSITE-ProRule" id="PRU00050"/>
    </source>
</evidence>
<feature type="active site" evidence="6">
    <location>
        <position position="154"/>
    </location>
</feature>
<feature type="coiled-coil region" evidence="7">
    <location>
        <begin position="652"/>
        <end position="714"/>
    </location>
</feature>
<dbReference type="PANTHER" id="PTHR24422">
    <property type="entry name" value="CHEMOTAXIS PROTEIN METHYLTRANSFERASE"/>
    <property type="match status" value="1"/>
</dbReference>
<dbReference type="Pfam" id="PF01339">
    <property type="entry name" value="CheB_methylest"/>
    <property type="match status" value="1"/>
</dbReference>
<dbReference type="Gene3D" id="3.30.450.20">
    <property type="entry name" value="PAS domain"/>
    <property type="match status" value="1"/>
</dbReference>
<gene>
    <name evidence="11" type="primary">cheBR</name>
    <name evidence="11" type="ORF">NMK_2630</name>
</gene>
<evidence type="ECO:0000256" key="3">
    <source>
        <dbReference type="ARBA" id="ARBA00022603"/>
    </source>
</evidence>
<dbReference type="PRINTS" id="PR00996">
    <property type="entry name" value="CHERMTFRASE"/>
</dbReference>
<dbReference type="PANTHER" id="PTHR24422:SF27">
    <property type="entry name" value="PROTEIN-GLUTAMATE O-METHYLTRANSFERASE"/>
    <property type="match status" value="1"/>
</dbReference>
<dbReference type="SUPFAM" id="SSF47757">
    <property type="entry name" value="Chemotaxis receptor methyltransferase CheR, N-terminal domain"/>
    <property type="match status" value="1"/>
</dbReference>
<keyword evidence="6 11" id="KW-0378">Hydrolase</keyword>
<comment type="catalytic activity">
    <reaction evidence="1">
        <text>L-glutamyl-[protein] + S-adenosyl-L-methionine = [protein]-L-glutamate 5-O-methyl ester + S-adenosyl-L-homocysteine</text>
        <dbReference type="Rhea" id="RHEA:24452"/>
        <dbReference type="Rhea" id="RHEA-COMP:10208"/>
        <dbReference type="Rhea" id="RHEA-COMP:10311"/>
        <dbReference type="ChEBI" id="CHEBI:29973"/>
        <dbReference type="ChEBI" id="CHEBI:57856"/>
        <dbReference type="ChEBI" id="CHEBI:59789"/>
        <dbReference type="ChEBI" id="CHEBI:82795"/>
        <dbReference type="EC" id="2.1.1.80"/>
    </reaction>
</comment>
<feature type="active site" evidence="6">
    <location>
        <position position="61"/>
    </location>
</feature>
<keyword evidence="5" id="KW-0949">S-adenosyl-L-methionine</keyword>
<evidence type="ECO:0000256" key="5">
    <source>
        <dbReference type="ARBA" id="ARBA00022691"/>
    </source>
</evidence>
<keyword evidence="12" id="KW-1185">Reference proteome</keyword>
<dbReference type="EMBL" id="BDOQ01000013">
    <property type="protein sequence ID" value="GBG15029.1"/>
    <property type="molecule type" value="Genomic_DNA"/>
</dbReference>
<evidence type="ECO:0000256" key="1">
    <source>
        <dbReference type="ARBA" id="ARBA00001541"/>
    </source>
</evidence>
<dbReference type="Gene3D" id="3.40.50.150">
    <property type="entry name" value="Vaccinia Virus protein VP39"/>
    <property type="match status" value="1"/>
</dbReference>
<name>A0A2R5FB33_9PROT</name>
<dbReference type="GO" id="GO:0008983">
    <property type="term" value="F:protein-glutamate O-methyltransferase activity"/>
    <property type="evidence" value="ECO:0007669"/>
    <property type="project" value="UniProtKB-EC"/>
</dbReference>
<evidence type="ECO:0000256" key="4">
    <source>
        <dbReference type="ARBA" id="ARBA00022679"/>
    </source>
</evidence>
<dbReference type="GO" id="GO:0005737">
    <property type="term" value="C:cytoplasm"/>
    <property type="evidence" value="ECO:0007669"/>
    <property type="project" value="InterPro"/>
</dbReference>
<dbReference type="InterPro" id="IPR022642">
    <property type="entry name" value="CheR_C"/>
</dbReference>
<evidence type="ECO:0000313" key="12">
    <source>
        <dbReference type="Proteomes" id="UP000245081"/>
    </source>
</evidence>
<dbReference type="GO" id="GO:0000156">
    <property type="term" value="F:phosphorelay response regulator activity"/>
    <property type="evidence" value="ECO:0007669"/>
    <property type="project" value="InterPro"/>
</dbReference>
<feature type="domain" description="CheR-type methyltransferase" evidence="10">
    <location>
        <begin position="226"/>
        <end position="472"/>
    </location>
</feature>
<comment type="caution">
    <text evidence="11">The sequence shown here is derived from an EMBL/GenBank/DDBJ whole genome shotgun (WGS) entry which is preliminary data.</text>
</comment>
<dbReference type="Proteomes" id="UP000245081">
    <property type="component" value="Unassembled WGS sequence"/>
</dbReference>
<dbReference type="RefSeq" id="WP_109016197.1">
    <property type="nucleotide sequence ID" value="NZ_BDOQ01000013.1"/>
</dbReference>
<dbReference type="SUPFAM" id="SSF53335">
    <property type="entry name" value="S-adenosyl-L-methionine-dependent methyltransferases"/>
    <property type="match status" value="1"/>
</dbReference>
<dbReference type="GO" id="GO:0008984">
    <property type="term" value="F:protein-glutamate methylesterase activity"/>
    <property type="evidence" value="ECO:0007669"/>
    <property type="project" value="InterPro"/>
</dbReference>
<dbReference type="CDD" id="cd16434">
    <property type="entry name" value="CheB-CheR_fusion"/>
    <property type="match status" value="1"/>
</dbReference>
<feature type="domain" description="CheB-type methylesterase" evidence="9">
    <location>
        <begin position="24"/>
        <end position="212"/>
    </location>
</feature>
<dbReference type="AlphaFoldDB" id="A0A2R5FB33"/>
<keyword evidence="3 11" id="KW-0489">Methyltransferase</keyword>
<dbReference type="InterPro" id="IPR000780">
    <property type="entry name" value="CheR_MeTrfase"/>
</dbReference>
<dbReference type="InterPro" id="IPR022641">
    <property type="entry name" value="CheR_N"/>
</dbReference>
<evidence type="ECO:0000256" key="7">
    <source>
        <dbReference type="SAM" id="Coils"/>
    </source>
</evidence>
<evidence type="ECO:0000313" key="11">
    <source>
        <dbReference type="EMBL" id="GBG15029.1"/>
    </source>
</evidence>
<dbReference type="Pfam" id="PF03705">
    <property type="entry name" value="CheR_N"/>
    <property type="match status" value="1"/>
</dbReference>
<keyword evidence="4 11" id="KW-0808">Transferase</keyword>
<dbReference type="InterPro" id="IPR035909">
    <property type="entry name" value="CheB_C"/>
</dbReference>
<dbReference type="InterPro" id="IPR050903">
    <property type="entry name" value="Bact_Chemotaxis_MeTrfase"/>
</dbReference>
<protein>
    <recommendedName>
        <fullName evidence="2">protein-glutamate O-methyltransferase</fullName>
        <ecNumber evidence="2">2.1.1.80</ecNumber>
    </recommendedName>
</protein>
<dbReference type="SMART" id="SM00138">
    <property type="entry name" value="MeTrc"/>
    <property type="match status" value="1"/>
</dbReference>
<dbReference type="PROSITE" id="PS50123">
    <property type="entry name" value="CHER"/>
    <property type="match status" value="1"/>
</dbReference>
<feature type="active site" evidence="6">
    <location>
        <position position="34"/>
    </location>
</feature>
<dbReference type="OrthoDB" id="9816309at2"/>
<proteinExistence type="predicted"/>
<dbReference type="PROSITE" id="PS50122">
    <property type="entry name" value="CHEB"/>
    <property type="match status" value="1"/>
</dbReference>
<dbReference type="InterPro" id="IPR036804">
    <property type="entry name" value="CheR_N_sf"/>
</dbReference>
<evidence type="ECO:0000259" key="9">
    <source>
        <dbReference type="PROSITE" id="PS50122"/>
    </source>
</evidence>
<dbReference type="Gene3D" id="3.40.50.180">
    <property type="entry name" value="Methylesterase CheB, C-terminal domain"/>
    <property type="match status" value="1"/>
</dbReference>
<organism evidence="11 12">
    <name type="scientific">Novimethylophilus kurashikiensis</name>
    <dbReference type="NCBI Taxonomy" id="1825523"/>
    <lineage>
        <taxon>Bacteria</taxon>
        <taxon>Pseudomonadati</taxon>
        <taxon>Pseudomonadota</taxon>
        <taxon>Betaproteobacteria</taxon>
        <taxon>Nitrosomonadales</taxon>
        <taxon>Methylophilaceae</taxon>
        <taxon>Novimethylophilus</taxon>
    </lineage>
</organism>
<dbReference type="SUPFAM" id="SSF52738">
    <property type="entry name" value="Methylesterase CheB, C-terminal domain"/>
    <property type="match status" value="1"/>
</dbReference>